<dbReference type="Proteomes" id="UP000326924">
    <property type="component" value="Unassembled WGS sequence"/>
</dbReference>
<evidence type="ECO:0000313" key="3">
    <source>
        <dbReference type="Proteomes" id="UP000326924"/>
    </source>
</evidence>
<gene>
    <name evidence="2" type="ORF">FN846DRAFT_886123</name>
</gene>
<dbReference type="AlphaFoldDB" id="A0A5J5F9W0"/>
<comment type="caution">
    <text evidence="2">The sequence shown here is derived from an EMBL/GenBank/DDBJ whole genome shotgun (WGS) entry which is preliminary data.</text>
</comment>
<feature type="region of interest" description="Disordered" evidence="1">
    <location>
        <begin position="54"/>
        <end position="145"/>
    </location>
</feature>
<evidence type="ECO:0000313" key="2">
    <source>
        <dbReference type="EMBL" id="KAA8914332.1"/>
    </source>
</evidence>
<evidence type="ECO:0000256" key="1">
    <source>
        <dbReference type="SAM" id="MobiDB-lite"/>
    </source>
</evidence>
<accession>A0A5J5F9W0</accession>
<sequence length="145" mass="15598">MEEAQEGSEGQSPEARLGICEAELKQVLSRKRPSKSSRKIRSILRYATQKSLQEARIAREPLPPKVRKGNGKGKAEAAHPAAAKGKRSATSNENAIVAQDSKGEREVDSLMRSMEGGSEMEVAEDAAEAAEVERIPRAESSGNAI</sequence>
<feature type="compositionally biased region" description="Acidic residues" evidence="1">
    <location>
        <begin position="121"/>
        <end position="130"/>
    </location>
</feature>
<organism evidence="2 3">
    <name type="scientific">Sphaerosporella brunnea</name>
    <dbReference type="NCBI Taxonomy" id="1250544"/>
    <lineage>
        <taxon>Eukaryota</taxon>
        <taxon>Fungi</taxon>
        <taxon>Dikarya</taxon>
        <taxon>Ascomycota</taxon>
        <taxon>Pezizomycotina</taxon>
        <taxon>Pezizomycetes</taxon>
        <taxon>Pezizales</taxon>
        <taxon>Pyronemataceae</taxon>
        <taxon>Sphaerosporella</taxon>
    </lineage>
</organism>
<keyword evidence="3" id="KW-1185">Reference proteome</keyword>
<reference evidence="2 3" key="1">
    <citation type="submission" date="2019-09" db="EMBL/GenBank/DDBJ databases">
        <title>Draft genome of the ectomycorrhizal ascomycete Sphaerosporella brunnea.</title>
        <authorList>
            <consortium name="DOE Joint Genome Institute"/>
            <person name="Benucci G.M."/>
            <person name="Marozzi G."/>
            <person name="Antonielli L."/>
            <person name="Sanchez S."/>
            <person name="Marco P."/>
            <person name="Wang X."/>
            <person name="Falini L.B."/>
            <person name="Barry K."/>
            <person name="Haridas S."/>
            <person name="Lipzen A."/>
            <person name="Labutti K."/>
            <person name="Grigoriev I.V."/>
            <person name="Murat C."/>
            <person name="Martin F."/>
            <person name="Albertini E."/>
            <person name="Donnini D."/>
            <person name="Bonito G."/>
        </authorList>
    </citation>
    <scope>NUCLEOTIDE SEQUENCE [LARGE SCALE GENOMIC DNA]</scope>
    <source>
        <strain evidence="2 3">Sb_GMNB300</strain>
    </source>
</reference>
<proteinExistence type="predicted"/>
<protein>
    <submittedName>
        <fullName evidence="2">Uncharacterized protein</fullName>
    </submittedName>
</protein>
<dbReference type="InParanoid" id="A0A5J5F9W0"/>
<dbReference type="EMBL" id="VXIS01000007">
    <property type="protein sequence ID" value="KAA8914332.1"/>
    <property type="molecule type" value="Genomic_DNA"/>
</dbReference>
<name>A0A5J5F9W0_9PEZI</name>